<feature type="non-terminal residue" evidence="1">
    <location>
        <position position="1"/>
    </location>
</feature>
<dbReference type="Gene3D" id="3.40.30.10">
    <property type="entry name" value="Glutaredoxin"/>
    <property type="match status" value="1"/>
</dbReference>
<dbReference type="EMBL" id="CAJNIZ010010968">
    <property type="protein sequence ID" value="CAE7308979.1"/>
    <property type="molecule type" value="Genomic_DNA"/>
</dbReference>
<name>A0A812NJU8_SYMPI</name>
<dbReference type="AlphaFoldDB" id="A0A812NJU8"/>
<protein>
    <submittedName>
        <fullName evidence="1">Uncharacterized protein</fullName>
    </submittedName>
</protein>
<keyword evidence="2" id="KW-1185">Reference proteome</keyword>
<sequence length="165" mass="19291">LNIDISAKFEQLASEWKWSRIHFGRIDVDKDREMSKRWVESNMVPTNVMYKFGRPVEVKPKDFEVIRDKYQGSPDGQKWMLTKYMGEDAEGSNLHYATTLISQKKYNKFLKNNQVAIIGYFRKEGDREHRVFQEATWKLFQGENMDTDDIGAGVASVFLQGVLQK</sequence>
<proteinExistence type="predicted"/>
<evidence type="ECO:0000313" key="1">
    <source>
        <dbReference type="EMBL" id="CAE7308979.1"/>
    </source>
</evidence>
<reference evidence="1" key="1">
    <citation type="submission" date="2021-02" db="EMBL/GenBank/DDBJ databases">
        <authorList>
            <person name="Dougan E. K."/>
            <person name="Rhodes N."/>
            <person name="Thang M."/>
            <person name="Chan C."/>
        </authorList>
    </citation>
    <scope>NUCLEOTIDE SEQUENCE</scope>
</reference>
<evidence type="ECO:0000313" key="2">
    <source>
        <dbReference type="Proteomes" id="UP000649617"/>
    </source>
</evidence>
<accession>A0A812NJU8</accession>
<feature type="non-terminal residue" evidence="1">
    <location>
        <position position="165"/>
    </location>
</feature>
<organism evidence="1 2">
    <name type="scientific">Symbiodinium pilosum</name>
    <name type="common">Dinoflagellate</name>
    <dbReference type="NCBI Taxonomy" id="2952"/>
    <lineage>
        <taxon>Eukaryota</taxon>
        <taxon>Sar</taxon>
        <taxon>Alveolata</taxon>
        <taxon>Dinophyceae</taxon>
        <taxon>Suessiales</taxon>
        <taxon>Symbiodiniaceae</taxon>
        <taxon>Symbiodinium</taxon>
    </lineage>
</organism>
<gene>
    <name evidence="1" type="ORF">SPIL2461_LOCUS6998</name>
</gene>
<dbReference type="OrthoDB" id="438222at2759"/>
<dbReference type="Proteomes" id="UP000649617">
    <property type="component" value="Unassembled WGS sequence"/>
</dbReference>
<comment type="caution">
    <text evidence="1">The sequence shown here is derived from an EMBL/GenBank/DDBJ whole genome shotgun (WGS) entry which is preliminary data.</text>
</comment>